<dbReference type="PATRIC" id="fig|1056511.3.peg.1007"/>
<dbReference type="Pfam" id="PF00672">
    <property type="entry name" value="HAMP"/>
    <property type="match status" value="1"/>
</dbReference>
<dbReference type="Gene3D" id="1.10.287.950">
    <property type="entry name" value="Methyl-accepting chemotaxis protein"/>
    <property type="match status" value="1"/>
</dbReference>
<dbReference type="InterPro" id="IPR003660">
    <property type="entry name" value="HAMP_dom"/>
</dbReference>
<reference evidence="9 10" key="1">
    <citation type="submission" date="2012-12" db="EMBL/GenBank/DDBJ databases">
        <title>Genome Assembly of Photobacterium sp. AK15.</title>
        <authorList>
            <person name="Khatri I."/>
            <person name="Vaidya B."/>
            <person name="Srinivas T.N.R."/>
            <person name="Subramanian S."/>
            <person name="Pinnaka A."/>
        </authorList>
    </citation>
    <scope>NUCLEOTIDE SEQUENCE [LARGE SCALE GENOMIC DNA]</scope>
    <source>
        <strain evidence="9 10">AK15</strain>
    </source>
</reference>
<gene>
    <name evidence="9" type="ORF">C942_04177</name>
</gene>
<dbReference type="AlphaFoldDB" id="L8JG34"/>
<dbReference type="EMBL" id="AMZO01000006">
    <property type="protein sequence ID" value="ELR66479.1"/>
    <property type="molecule type" value="Genomic_DNA"/>
</dbReference>
<feature type="domain" description="HAMP" evidence="8">
    <location>
        <begin position="211"/>
        <end position="265"/>
    </location>
</feature>
<dbReference type="PANTHER" id="PTHR32089">
    <property type="entry name" value="METHYL-ACCEPTING CHEMOTAXIS PROTEIN MCPB"/>
    <property type="match status" value="1"/>
</dbReference>
<keyword evidence="9" id="KW-0675">Receptor</keyword>
<keyword evidence="10" id="KW-1185">Reference proteome</keyword>
<dbReference type="PROSITE" id="PS50885">
    <property type="entry name" value="HAMP"/>
    <property type="match status" value="1"/>
</dbReference>
<dbReference type="CDD" id="cd06225">
    <property type="entry name" value="HAMP"/>
    <property type="match status" value="1"/>
</dbReference>
<dbReference type="SMART" id="SM00304">
    <property type="entry name" value="HAMP"/>
    <property type="match status" value="1"/>
</dbReference>
<dbReference type="PROSITE" id="PS50111">
    <property type="entry name" value="CHEMOTAXIS_TRANSDUC_2"/>
    <property type="match status" value="1"/>
</dbReference>
<dbReference type="RefSeq" id="WP_007463138.1">
    <property type="nucleotide sequence ID" value="NZ_AMZO01000006.1"/>
</dbReference>
<dbReference type="CDD" id="cd11386">
    <property type="entry name" value="MCP_signal"/>
    <property type="match status" value="1"/>
</dbReference>
<name>L8JG34_9GAMM</name>
<keyword evidence="6" id="KW-0472">Membrane</keyword>
<feature type="domain" description="Methyl-accepting transducer" evidence="7">
    <location>
        <begin position="270"/>
        <end position="506"/>
    </location>
</feature>
<dbReference type="Proteomes" id="UP000011134">
    <property type="component" value="Unassembled WGS sequence"/>
</dbReference>
<evidence type="ECO:0000256" key="1">
    <source>
        <dbReference type="ARBA" id="ARBA00004370"/>
    </source>
</evidence>
<evidence type="ECO:0000313" key="9">
    <source>
        <dbReference type="EMBL" id="ELR66479.1"/>
    </source>
</evidence>
<dbReference type="GO" id="GO:0007165">
    <property type="term" value="P:signal transduction"/>
    <property type="evidence" value="ECO:0007669"/>
    <property type="project" value="UniProtKB-KW"/>
</dbReference>
<evidence type="ECO:0000256" key="2">
    <source>
        <dbReference type="ARBA" id="ARBA00023224"/>
    </source>
</evidence>
<evidence type="ECO:0000313" key="10">
    <source>
        <dbReference type="Proteomes" id="UP000011134"/>
    </source>
</evidence>
<dbReference type="Pfam" id="PF00015">
    <property type="entry name" value="MCPsignal"/>
    <property type="match status" value="1"/>
</dbReference>
<feature type="coiled-coil region" evidence="5">
    <location>
        <begin position="292"/>
        <end position="322"/>
    </location>
</feature>
<comment type="caution">
    <text evidence="9">The sequence shown here is derived from an EMBL/GenBank/DDBJ whole genome shotgun (WGS) entry which is preliminary data.</text>
</comment>
<dbReference type="FunFam" id="1.10.287.950:FF:000001">
    <property type="entry name" value="Methyl-accepting chemotaxis sensory transducer"/>
    <property type="match status" value="1"/>
</dbReference>
<protein>
    <submittedName>
        <fullName evidence="9">Methyl-accepting chemotaxis protein I (Serine chemoreceptor protein)</fullName>
    </submittedName>
</protein>
<keyword evidence="2 4" id="KW-0807">Transducer</keyword>
<evidence type="ECO:0000256" key="4">
    <source>
        <dbReference type="PROSITE-ProRule" id="PRU00284"/>
    </source>
</evidence>
<keyword evidence="5" id="KW-0175">Coiled coil</keyword>
<accession>L8JG34</accession>
<dbReference type="SUPFAM" id="SSF58104">
    <property type="entry name" value="Methyl-accepting chemotaxis protein (MCP) signaling domain"/>
    <property type="match status" value="1"/>
</dbReference>
<sequence length="543" mass="59442">MRIRDLSVTKKIGFSFLSVLLVFIAVNTTISQSVLTLDKQIQIVTERSIPSLELIKGMQVDITKVRKDEFSLLPNANHPDLGKWLQDLDQWREDVQTKIKQYEALDLTTEERSKFEVFKSTWQQYIDKTSTYNTLLSRGDAEQANKIVLGSFSTYSKALTSLDEVIKLNQSLIGQIKSTVVSEVQQSFYFIGFGSLLTVLVIIAISLGLGRVLRRPLNRAVEFAQQIANGNLSVAIQREELSKDELGTLLDALSKMQTNLYSLVNEINDSSLQLTTAVEEVSAISSQTAQGMQQQEQELSSVASAMTEMQAAINEVAQSTENGAESSNLALNQAKSGSLTLQNNISIISNVASSVELAGQLANELEQNSNNINVVVDVIRDIAEQTNLLALNAAIEAARAGEQGRGFAVVADEVRSLAQRTQDSTTQIVDIVKELQVKANQTGEATRQCQEGISTCVEQTSEASRQIVDIEKSIDNIAAMSTQIAAACNQQNTVSEELNRSVETINSSATEMTEGTSQTSVACQEISSLSHNLKTQIEKFRLS</sequence>
<evidence type="ECO:0000256" key="6">
    <source>
        <dbReference type="SAM" id="Phobius"/>
    </source>
</evidence>
<dbReference type="PANTHER" id="PTHR32089:SF120">
    <property type="entry name" value="METHYL-ACCEPTING CHEMOTAXIS PROTEIN TLPQ"/>
    <property type="match status" value="1"/>
</dbReference>
<feature type="transmembrane region" description="Helical" evidence="6">
    <location>
        <begin position="188"/>
        <end position="209"/>
    </location>
</feature>
<evidence type="ECO:0000256" key="3">
    <source>
        <dbReference type="ARBA" id="ARBA00029447"/>
    </source>
</evidence>
<comment type="similarity">
    <text evidence="3">Belongs to the methyl-accepting chemotaxis (MCP) protein family.</text>
</comment>
<evidence type="ECO:0000259" key="7">
    <source>
        <dbReference type="PROSITE" id="PS50111"/>
    </source>
</evidence>
<dbReference type="GO" id="GO:0006935">
    <property type="term" value="P:chemotaxis"/>
    <property type="evidence" value="ECO:0007669"/>
    <property type="project" value="UniProtKB-ARBA"/>
</dbReference>
<evidence type="ECO:0000259" key="8">
    <source>
        <dbReference type="PROSITE" id="PS50885"/>
    </source>
</evidence>
<dbReference type="OrthoDB" id="9795078at2"/>
<dbReference type="SMART" id="SM00283">
    <property type="entry name" value="MA"/>
    <property type="match status" value="1"/>
</dbReference>
<dbReference type="GO" id="GO:0016020">
    <property type="term" value="C:membrane"/>
    <property type="evidence" value="ECO:0007669"/>
    <property type="project" value="UniProtKB-SubCell"/>
</dbReference>
<proteinExistence type="inferred from homology"/>
<evidence type="ECO:0000256" key="5">
    <source>
        <dbReference type="SAM" id="Coils"/>
    </source>
</evidence>
<dbReference type="InterPro" id="IPR024478">
    <property type="entry name" value="HlyB_4HB_MCP"/>
</dbReference>
<keyword evidence="6" id="KW-0812">Transmembrane</keyword>
<comment type="subcellular location">
    <subcellularLocation>
        <location evidence="1">Membrane</location>
    </subcellularLocation>
</comment>
<dbReference type="Pfam" id="PF12729">
    <property type="entry name" value="4HB_MCP_1"/>
    <property type="match status" value="1"/>
</dbReference>
<dbReference type="InterPro" id="IPR004089">
    <property type="entry name" value="MCPsignal_dom"/>
</dbReference>
<organism evidence="9 10">
    <name type="scientific">Photobacterium marinum</name>
    <dbReference type="NCBI Taxonomy" id="1056511"/>
    <lineage>
        <taxon>Bacteria</taxon>
        <taxon>Pseudomonadati</taxon>
        <taxon>Pseudomonadota</taxon>
        <taxon>Gammaproteobacteria</taxon>
        <taxon>Vibrionales</taxon>
        <taxon>Vibrionaceae</taxon>
        <taxon>Photobacterium</taxon>
    </lineage>
</organism>
<keyword evidence="6" id="KW-1133">Transmembrane helix</keyword>